<dbReference type="InterPro" id="IPR015202">
    <property type="entry name" value="GO-like_E_set"/>
</dbReference>
<proteinExistence type="predicted"/>
<accession>A0A4Y3WUA3</accession>
<dbReference type="SUPFAM" id="SSF63829">
    <property type="entry name" value="Calcium-dependent phosphotriesterase"/>
    <property type="match status" value="1"/>
</dbReference>
<evidence type="ECO:0000259" key="2">
    <source>
        <dbReference type="Pfam" id="PF21110"/>
    </source>
</evidence>
<dbReference type="InterPro" id="IPR037293">
    <property type="entry name" value="Gal_Oxidase_central_sf"/>
</dbReference>
<dbReference type="Gene3D" id="2.60.40.10">
    <property type="entry name" value="Immunoglobulins"/>
    <property type="match status" value="1"/>
</dbReference>
<dbReference type="Proteomes" id="UP000320338">
    <property type="component" value="Unassembled WGS sequence"/>
</dbReference>
<keyword evidence="4" id="KW-1185">Reference proteome</keyword>
<dbReference type="PANTHER" id="PTHR32208">
    <property type="entry name" value="SECRETED PROTEIN-RELATED"/>
    <property type="match status" value="1"/>
</dbReference>
<comment type="caution">
    <text evidence="3">The sequence shown here is derived from an EMBL/GenBank/DDBJ whole genome shotgun (WGS) entry which is preliminary data.</text>
</comment>
<dbReference type="EMBL" id="BJNG01000045">
    <property type="protein sequence ID" value="GEC22465.1"/>
    <property type="molecule type" value="Genomic_DNA"/>
</dbReference>
<protein>
    <submittedName>
        <fullName evidence="3">Uncharacterized protein</fullName>
    </submittedName>
</protein>
<gene>
    <name evidence="3" type="ORF">PHY01_47480</name>
</gene>
<feature type="domain" description="Galactose oxidase-like Early set" evidence="1">
    <location>
        <begin position="554"/>
        <end position="649"/>
    </location>
</feature>
<evidence type="ECO:0000313" key="3">
    <source>
        <dbReference type="EMBL" id="GEC22465.1"/>
    </source>
</evidence>
<dbReference type="InterPro" id="IPR014756">
    <property type="entry name" value="Ig_E-set"/>
</dbReference>
<dbReference type="SUPFAM" id="SSF50965">
    <property type="entry name" value="Galactose oxidase, central domain"/>
    <property type="match status" value="1"/>
</dbReference>
<dbReference type="AlphaFoldDB" id="A0A4Y3WUA3"/>
<name>A0A4Y3WUA3_9PSEU</name>
<dbReference type="GO" id="GO:0005975">
    <property type="term" value="P:carbohydrate metabolic process"/>
    <property type="evidence" value="ECO:0007669"/>
    <property type="project" value="UniProtKB-ARBA"/>
</dbReference>
<sequence length="650" mass="70127">MRRLLRSSLAAIKRRGRIIMIILVPTVLIAVNVPPAIGFVAEMRHQQLIDSPEYKAEFGRWDVVELPEDLQVNAIHAALLPTGKVLIIAGSGNDRAQFDAGTFRSLLYDPATGSARLVMTPADMFCAGHAFLPDGNLLVAGGTQRYEVLDGDVTRAGGAMRVKNEFPDAGRDFPVGTEFVAPDGKAYRATNAFSLPPAEKLVARDGSATVTASETVVWVESEVEGAPGVTADPAQYAITGLEGADAENFYGLAEDMDLEKQDYQGIADSFEFDPIAEEYVRVGDMAHKRWYPSLTPLSDGTVLSVSGLDGTGEILPGQNEVYDPATKAWTERPDLFRYFPTYPALFQTARPGELFFTGSSTGYGPAEEGRTPGFWRLEDNSFEPVPGLRDPDMMETSGSVWAGPVQDQRMLVVGGGGVGESPLSTTRTDVIDLDAEQPAYTPGPDLPEPTRYPNVVTLPTDEILIAGGSRDYRGKGQSHIFEASLYTPSSNTLRPAAESSVGRDYHSAGVLLPNGQVLVMGGDALFSDVLNTRDAEFEHRLEIYTPPYLFGGPRPEITDAPAAVELGGTMAVATPDAQRIDRARLVRPSAATHVTDLEQRTVALEMEKRPDGTLGLALPGEATLVPPGYYMLFLVDDQGTPSVARWVQVT</sequence>
<dbReference type="InterPro" id="IPR013783">
    <property type="entry name" value="Ig-like_fold"/>
</dbReference>
<feature type="domain" description="GlxA-like beta barrel" evidence="2">
    <location>
        <begin position="155"/>
        <end position="255"/>
    </location>
</feature>
<organism evidence="3 4">
    <name type="scientific">Pseudonocardia hydrocarbonoxydans</name>
    <dbReference type="NCBI Taxonomy" id="76726"/>
    <lineage>
        <taxon>Bacteria</taxon>
        <taxon>Bacillati</taxon>
        <taxon>Actinomycetota</taxon>
        <taxon>Actinomycetes</taxon>
        <taxon>Pseudonocardiales</taxon>
        <taxon>Pseudonocardiaceae</taxon>
        <taxon>Pseudonocardia</taxon>
    </lineage>
</organism>
<dbReference type="InterPro" id="IPR011043">
    <property type="entry name" value="Gal_Oxase/kelch_b-propeller"/>
</dbReference>
<dbReference type="Pfam" id="PF09118">
    <property type="entry name" value="GO-like_E_set"/>
    <property type="match status" value="1"/>
</dbReference>
<dbReference type="InterPro" id="IPR049305">
    <property type="entry name" value="GlxA-like_b-barrel"/>
</dbReference>
<dbReference type="RefSeq" id="WP_246086109.1">
    <property type="nucleotide sequence ID" value="NZ_BAAARZ010000029.1"/>
</dbReference>
<dbReference type="SUPFAM" id="SSF81296">
    <property type="entry name" value="E set domains"/>
    <property type="match status" value="1"/>
</dbReference>
<dbReference type="Gene3D" id="2.130.10.80">
    <property type="entry name" value="Galactose oxidase/kelch, beta-propeller"/>
    <property type="match status" value="2"/>
</dbReference>
<reference evidence="3 4" key="1">
    <citation type="submission" date="2019-06" db="EMBL/GenBank/DDBJ databases">
        <title>Whole genome shotgun sequence of Pseudonocardia hydrocarbonoxydans NBRC 14498.</title>
        <authorList>
            <person name="Hosoyama A."/>
            <person name="Uohara A."/>
            <person name="Ohji S."/>
            <person name="Ichikawa N."/>
        </authorList>
    </citation>
    <scope>NUCLEOTIDE SEQUENCE [LARGE SCALE GENOMIC DNA]</scope>
    <source>
        <strain evidence="3 4">NBRC 14498</strain>
    </source>
</reference>
<dbReference type="PANTHER" id="PTHR32208:SF21">
    <property type="entry name" value="LOW QUALITY PROTEIN: ALDEHYDE OXIDASE GLOX-LIKE"/>
    <property type="match status" value="1"/>
</dbReference>
<dbReference type="Pfam" id="PF21110">
    <property type="entry name" value="GlxA"/>
    <property type="match status" value="1"/>
</dbReference>
<evidence type="ECO:0000313" key="4">
    <source>
        <dbReference type="Proteomes" id="UP000320338"/>
    </source>
</evidence>
<evidence type="ECO:0000259" key="1">
    <source>
        <dbReference type="Pfam" id="PF09118"/>
    </source>
</evidence>
<dbReference type="CDD" id="cd02851">
    <property type="entry name" value="E_set_GO_C"/>
    <property type="match status" value="1"/>
</dbReference>